<feature type="transmembrane region" description="Helical" evidence="1">
    <location>
        <begin position="203"/>
        <end position="227"/>
    </location>
</feature>
<keyword evidence="3" id="KW-1185">Reference proteome</keyword>
<evidence type="ECO:0000313" key="2">
    <source>
        <dbReference type="EMBL" id="GIF70655.1"/>
    </source>
</evidence>
<name>A0ABQ4CH96_9ACTN</name>
<dbReference type="RefSeq" id="WP_203710110.1">
    <property type="nucleotide sequence ID" value="NZ_BONE01000001.1"/>
</dbReference>
<dbReference type="EMBL" id="BONE01000001">
    <property type="protein sequence ID" value="GIF70655.1"/>
    <property type="molecule type" value="Genomic_DNA"/>
</dbReference>
<comment type="caution">
    <text evidence="2">The sequence shown here is derived from an EMBL/GenBank/DDBJ whole genome shotgun (WGS) entry which is preliminary data.</text>
</comment>
<feature type="transmembrane region" description="Helical" evidence="1">
    <location>
        <begin position="239"/>
        <end position="260"/>
    </location>
</feature>
<feature type="transmembrane region" description="Helical" evidence="1">
    <location>
        <begin position="371"/>
        <end position="393"/>
    </location>
</feature>
<feature type="transmembrane region" description="Helical" evidence="1">
    <location>
        <begin position="67"/>
        <end position="87"/>
    </location>
</feature>
<evidence type="ECO:0000256" key="1">
    <source>
        <dbReference type="SAM" id="Phobius"/>
    </source>
</evidence>
<sequence length="434" mass="45592">MSDLERRYRRLLLAYPRAYRRERGDELVTTLLEGAPPDRVRPAAGDAWDLLRGGLRLRFAPPHGRRYRVFALVGALAVGYLALAATARTTLDDDPGDQVLATAMALLPPDAGSTGVGDREWTSFGGPTELVFTFATEPSAIDGLTADIRARAVAQGFTAGPLEPGHRFTLDRAGQTAVVSVADGETYAGTAMSFEARFPWPAALLPAGIAALVLGGLTGWLASAWTLRRFRTRRPAGQLAIALVGVPSLLFVAAAAIGTVGAARGDLGPAVWAGGFFERLGILGLLVTLLLAAVLPRAGPLVAARPPRDNLRAGIRLVTVAHLAFGLPIAAVFVTFTVRMLVTGADRAAMVSGAHDPKEVLPLAVFAPIALLYYAGVVLSPLLLLVSVPLLGVGRGRVGPMTWRVLLAAAISAAVLPALLLTPYGGDVATWWMD</sequence>
<feature type="transmembrane region" description="Helical" evidence="1">
    <location>
        <begin position="320"/>
        <end position="342"/>
    </location>
</feature>
<proteinExistence type="predicted"/>
<reference evidence="2 3" key="1">
    <citation type="submission" date="2021-01" db="EMBL/GenBank/DDBJ databases">
        <title>Whole genome shotgun sequence of Asanoa siamensis NBRC 107932.</title>
        <authorList>
            <person name="Komaki H."/>
            <person name="Tamura T."/>
        </authorList>
    </citation>
    <scope>NUCLEOTIDE SEQUENCE [LARGE SCALE GENOMIC DNA]</scope>
    <source>
        <strain evidence="2 3">NBRC 107932</strain>
    </source>
</reference>
<feature type="transmembrane region" description="Helical" evidence="1">
    <location>
        <begin position="405"/>
        <end position="424"/>
    </location>
</feature>
<keyword evidence="1" id="KW-0812">Transmembrane</keyword>
<accession>A0ABQ4CH96</accession>
<keyword evidence="1" id="KW-0472">Membrane</keyword>
<feature type="transmembrane region" description="Helical" evidence="1">
    <location>
        <begin position="280"/>
        <end position="299"/>
    </location>
</feature>
<organism evidence="2 3">
    <name type="scientific">Asanoa siamensis</name>
    <dbReference type="NCBI Taxonomy" id="926357"/>
    <lineage>
        <taxon>Bacteria</taxon>
        <taxon>Bacillati</taxon>
        <taxon>Actinomycetota</taxon>
        <taxon>Actinomycetes</taxon>
        <taxon>Micromonosporales</taxon>
        <taxon>Micromonosporaceae</taxon>
        <taxon>Asanoa</taxon>
    </lineage>
</organism>
<keyword evidence="1" id="KW-1133">Transmembrane helix</keyword>
<evidence type="ECO:0000313" key="3">
    <source>
        <dbReference type="Proteomes" id="UP000604117"/>
    </source>
</evidence>
<dbReference type="Proteomes" id="UP000604117">
    <property type="component" value="Unassembled WGS sequence"/>
</dbReference>
<gene>
    <name evidence="2" type="ORF">Asi02nite_01730</name>
</gene>
<protein>
    <submittedName>
        <fullName evidence="2">Uncharacterized protein</fullName>
    </submittedName>
</protein>